<proteinExistence type="inferred from homology"/>
<evidence type="ECO:0000313" key="4">
    <source>
        <dbReference type="EMBL" id="GAO10781.1"/>
    </source>
</evidence>
<dbReference type="InterPro" id="IPR001451">
    <property type="entry name" value="Hexapep"/>
</dbReference>
<dbReference type="InterPro" id="IPR051159">
    <property type="entry name" value="Hexapeptide_acetyltransf"/>
</dbReference>
<comment type="similarity">
    <text evidence="1">Belongs to the transferase hexapeptide repeat family.</text>
</comment>
<keyword evidence="3" id="KW-1133">Transmembrane helix</keyword>
<dbReference type="OrthoDB" id="2643438at2"/>
<dbReference type="PANTHER" id="PTHR23416">
    <property type="entry name" value="SIALIC ACID SYNTHASE-RELATED"/>
    <property type="match status" value="1"/>
</dbReference>
<evidence type="ECO:0000313" key="5">
    <source>
        <dbReference type="Proteomes" id="UP000048965"/>
    </source>
</evidence>
<dbReference type="AlphaFoldDB" id="A0A0P4RB72"/>
<keyword evidence="3" id="KW-0472">Membrane</keyword>
<evidence type="ECO:0000256" key="2">
    <source>
        <dbReference type="ARBA" id="ARBA00022679"/>
    </source>
</evidence>
<dbReference type="GO" id="GO:0008374">
    <property type="term" value="F:O-acyltransferase activity"/>
    <property type="evidence" value="ECO:0007669"/>
    <property type="project" value="TreeGrafter"/>
</dbReference>
<accession>A0A0P4RB72</accession>
<organism evidence="4 5">
    <name type="scientific">Streptomyces lydicamycinicus</name>
    <dbReference type="NCBI Taxonomy" id="1546107"/>
    <lineage>
        <taxon>Bacteria</taxon>
        <taxon>Bacillati</taxon>
        <taxon>Actinomycetota</taxon>
        <taxon>Actinomycetes</taxon>
        <taxon>Kitasatosporales</taxon>
        <taxon>Streptomycetaceae</taxon>
        <taxon>Streptomyces</taxon>
    </lineage>
</organism>
<evidence type="ECO:0000256" key="1">
    <source>
        <dbReference type="ARBA" id="ARBA00007274"/>
    </source>
</evidence>
<reference evidence="5" key="1">
    <citation type="submission" date="2014-09" db="EMBL/GenBank/DDBJ databases">
        <title>Whole genome shotgun sequence of Streptomyces sp. NBRC 110027.</title>
        <authorList>
            <person name="Komaki H."/>
            <person name="Ichikawa N."/>
            <person name="Katano-Makiyama Y."/>
            <person name="Hosoyama A."/>
            <person name="Hashimoto M."/>
            <person name="Uohara A."/>
            <person name="Kitahashi Y."/>
            <person name="Ohji S."/>
            <person name="Kimura A."/>
            <person name="Yamazoe A."/>
            <person name="Igarashi Y."/>
            <person name="Fujita N."/>
        </authorList>
    </citation>
    <scope>NUCLEOTIDE SEQUENCE [LARGE SCALE GENOMIC DNA]</scope>
    <source>
        <strain evidence="5">NBRC 110027</strain>
    </source>
</reference>
<name>A0A0P4RB72_9ACTN</name>
<dbReference type="GO" id="GO:0005829">
    <property type="term" value="C:cytosol"/>
    <property type="evidence" value="ECO:0007669"/>
    <property type="project" value="TreeGrafter"/>
</dbReference>
<reference evidence="4 5" key="2">
    <citation type="journal article" date="2015" name="Stand. Genomic Sci.">
        <title>Draft genome sequence of marine-derived Streptomyces sp. TP-A0598, a producer of anti-MRSA antibiotic lydicamycins.</title>
        <authorList>
            <person name="Komaki H."/>
            <person name="Ichikawa N."/>
            <person name="Hosoyama A."/>
            <person name="Fujita N."/>
            <person name="Igarashi Y."/>
        </authorList>
    </citation>
    <scope>NUCLEOTIDE SEQUENCE [LARGE SCALE GENOMIC DNA]</scope>
    <source>
        <strain evidence="4 5">NBRC 110027</strain>
    </source>
</reference>
<dbReference type="Proteomes" id="UP000048965">
    <property type="component" value="Unassembled WGS sequence"/>
</dbReference>
<dbReference type="SUPFAM" id="SSF51161">
    <property type="entry name" value="Trimeric LpxA-like enzymes"/>
    <property type="match status" value="1"/>
</dbReference>
<dbReference type="Pfam" id="PF14602">
    <property type="entry name" value="Hexapep_2"/>
    <property type="match status" value="2"/>
</dbReference>
<protein>
    <recommendedName>
        <fullName evidence="6">Acetyltransferase</fullName>
    </recommendedName>
</protein>
<keyword evidence="3" id="KW-0812">Transmembrane</keyword>
<dbReference type="PANTHER" id="PTHR23416:SF23">
    <property type="entry name" value="ACETYLTRANSFERASE C18B11.09C-RELATED"/>
    <property type="match status" value="1"/>
</dbReference>
<dbReference type="InterPro" id="IPR011004">
    <property type="entry name" value="Trimer_LpxA-like_sf"/>
</dbReference>
<evidence type="ECO:0000256" key="3">
    <source>
        <dbReference type="SAM" id="Phobius"/>
    </source>
</evidence>
<sequence>MTVTATDRRLRGFTGAGYDKGRGLLTQVAWFVVLNVLFMKWWFPPRLRPALLRLFGARVGERVLIRHRVRVQWPWKLTVGDDVWVGEDSWLINLEPISIGHDVCVSQGAVLCTGSHQRRSPTFEFDNAAIRLEPGSWVAARAMVLRGVTVGADAVVGAGVVAHRDVPPGAVHTTGGAV</sequence>
<dbReference type="CDD" id="cd05825">
    <property type="entry name" value="LbH_wcaF_like"/>
    <property type="match status" value="1"/>
</dbReference>
<evidence type="ECO:0008006" key="6">
    <source>
        <dbReference type="Google" id="ProtNLM"/>
    </source>
</evidence>
<keyword evidence="5" id="KW-1185">Reference proteome</keyword>
<dbReference type="RefSeq" id="WP_042158408.1">
    <property type="nucleotide sequence ID" value="NZ_BBNO01000007.1"/>
</dbReference>
<comment type="caution">
    <text evidence="4">The sequence shown here is derived from an EMBL/GenBank/DDBJ whole genome shotgun (WGS) entry which is preliminary data.</text>
</comment>
<feature type="transmembrane region" description="Helical" evidence="3">
    <location>
        <begin position="24"/>
        <end position="43"/>
    </location>
</feature>
<keyword evidence="2" id="KW-0808">Transferase</keyword>
<gene>
    <name evidence="4" type="ORF">TPA0598_07_05050</name>
</gene>
<dbReference type="EMBL" id="BBNO01000007">
    <property type="protein sequence ID" value="GAO10781.1"/>
    <property type="molecule type" value="Genomic_DNA"/>
</dbReference>
<dbReference type="Gene3D" id="2.160.10.10">
    <property type="entry name" value="Hexapeptide repeat proteins"/>
    <property type="match status" value="1"/>
</dbReference>